<dbReference type="EMBL" id="FMYO01000001">
    <property type="protein sequence ID" value="SDB83475.1"/>
    <property type="molecule type" value="Genomic_DNA"/>
</dbReference>
<keyword evidence="2" id="KW-1185">Reference proteome</keyword>
<name>A0A1G6GNZ9_9GAMM</name>
<gene>
    <name evidence="1" type="ORF">SAMN05421732_101142</name>
</gene>
<protein>
    <submittedName>
        <fullName evidence="1">Uncharacterized protein</fullName>
    </submittedName>
</protein>
<dbReference type="Proteomes" id="UP000243468">
    <property type="component" value="Unassembled WGS sequence"/>
</dbReference>
<evidence type="ECO:0000313" key="1">
    <source>
        <dbReference type="EMBL" id="SDB83475.1"/>
    </source>
</evidence>
<reference evidence="2" key="1">
    <citation type="submission" date="2016-09" db="EMBL/GenBank/DDBJ databases">
        <authorList>
            <person name="Varghese N."/>
            <person name="Submissions S."/>
        </authorList>
    </citation>
    <scope>NUCLEOTIDE SEQUENCE [LARGE SCALE GENOMIC DNA]</scope>
    <source>
        <strain evidence="2">ANC 4667</strain>
    </source>
</reference>
<dbReference type="AlphaFoldDB" id="A0A1G6GNZ9"/>
<proteinExistence type="predicted"/>
<organism evidence="1 2">
    <name type="scientific">Acinetobacter kookii</name>
    <dbReference type="NCBI Taxonomy" id="1226327"/>
    <lineage>
        <taxon>Bacteria</taxon>
        <taxon>Pseudomonadati</taxon>
        <taxon>Pseudomonadota</taxon>
        <taxon>Gammaproteobacteria</taxon>
        <taxon>Moraxellales</taxon>
        <taxon>Moraxellaceae</taxon>
        <taxon>Acinetobacter</taxon>
    </lineage>
</organism>
<dbReference type="STRING" id="1226327.SAMN05421732_101142"/>
<evidence type="ECO:0000313" key="2">
    <source>
        <dbReference type="Proteomes" id="UP000243468"/>
    </source>
</evidence>
<accession>A0A1G6GNZ9</accession>
<sequence>MSYQYSSITRVLLVQHNGRVKTYKNINLFGIEDCIQDFVNSWGYR</sequence>